<dbReference type="PROSITE" id="PS00018">
    <property type="entry name" value="EF_HAND_1"/>
    <property type="match status" value="1"/>
</dbReference>
<dbReference type="InterPro" id="IPR018247">
    <property type="entry name" value="EF_Hand_1_Ca_BS"/>
</dbReference>
<keyword evidence="2" id="KW-0106">Calcium</keyword>
<feature type="compositionally biased region" description="Acidic residues" evidence="3">
    <location>
        <begin position="89"/>
        <end position="105"/>
    </location>
</feature>
<evidence type="ECO:0000256" key="2">
    <source>
        <dbReference type="ARBA" id="ARBA00022837"/>
    </source>
</evidence>
<dbReference type="PANTHER" id="PTHR14095">
    <property type="entry name" value="PHOSPHATASE 2A REGULATORY SUBUNIT-RELATED"/>
    <property type="match status" value="1"/>
</dbReference>
<dbReference type="Proteomes" id="UP000193642">
    <property type="component" value="Unassembled WGS sequence"/>
</dbReference>
<dbReference type="AlphaFoldDB" id="A0A1Y2BGJ4"/>
<sequence>MMSDLKSCFTSIQRPSITEDGLPQTRLPNALYRNEMWPVTTVLCVPRYCSTTLFDRVLEFKYGGVIPSVESRKDTASTRIHETSKKEENEDEEDEDEDEDEEDELEHSTTTMHFINNGGSNTSNTSTSNYLTPLDFQPVVDEVVQRHPGLEFLSSLAVFQARYAETVITRIFYSKLNNCNERMTLPEFRKHPFLHLLINLQLDDDINATRDVFSYKHFYVIYCKFWELDTDHNMIIEAPDMSRYDRGAITEVMMKRVVSGCGKPLSLGNKSGQVSYRDFVWFMLCVEDKRKTGSIEYWFRCLDVDGDGVLSFHELQEFYAHQVKRMVDYRMSEPWKFDDFICSLIDLIQPKTPSHITLRDLKRTPPQNAALFFDMLFDLRKYDNHVRRIDPMYREMDDVVVEEDGGRRKVRLEGWDKFAERAYELLAYEELDCGGGEDNVEDDELGEDEKEIVKKLVSYRSGSDRGSGGDVGGNLNRVRSYRNVSIEELGFVDGCLFFI</sequence>
<evidence type="ECO:0000313" key="5">
    <source>
        <dbReference type="EMBL" id="ORY33607.1"/>
    </source>
</evidence>
<organism evidence="5 6">
    <name type="scientific">Rhizoclosmatium globosum</name>
    <dbReference type="NCBI Taxonomy" id="329046"/>
    <lineage>
        <taxon>Eukaryota</taxon>
        <taxon>Fungi</taxon>
        <taxon>Fungi incertae sedis</taxon>
        <taxon>Chytridiomycota</taxon>
        <taxon>Chytridiomycota incertae sedis</taxon>
        <taxon>Chytridiomycetes</taxon>
        <taxon>Chytridiales</taxon>
        <taxon>Chytriomycetaceae</taxon>
        <taxon>Rhizoclosmatium</taxon>
    </lineage>
</organism>
<proteinExistence type="predicted"/>
<dbReference type="Pfam" id="PF17958">
    <property type="entry name" value="EF-hand_13"/>
    <property type="match status" value="1"/>
</dbReference>
<dbReference type="GO" id="GO:0019888">
    <property type="term" value="F:protein phosphatase regulator activity"/>
    <property type="evidence" value="ECO:0007669"/>
    <property type="project" value="TreeGrafter"/>
</dbReference>
<dbReference type="PANTHER" id="PTHR14095:SF0">
    <property type="entry name" value="MIP22305P"/>
    <property type="match status" value="1"/>
</dbReference>
<name>A0A1Y2BGJ4_9FUNG</name>
<evidence type="ECO:0000256" key="1">
    <source>
        <dbReference type="ARBA" id="ARBA00022723"/>
    </source>
</evidence>
<dbReference type="PROSITE" id="PS50222">
    <property type="entry name" value="EF_HAND_2"/>
    <property type="match status" value="1"/>
</dbReference>
<evidence type="ECO:0000256" key="3">
    <source>
        <dbReference type="SAM" id="MobiDB-lite"/>
    </source>
</evidence>
<dbReference type="FunFam" id="1.10.238.10:FF:000025">
    <property type="entry name" value="serine/threonine-protein phosphatase 2A regulatory subunit B'' subunit alpha"/>
    <property type="match status" value="1"/>
</dbReference>
<accession>A0A1Y2BGJ4</accession>
<dbReference type="Pfam" id="PF13202">
    <property type="entry name" value="EF-hand_5"/>
    <property type="match status" value="1"/>
</dbReference>
<dbReference type="Gene3D" id="1.10.238.220">
    <property type="match status" value="1"/>
</dbReference>
<evidence type="ECO:0000313" key="6">
    <source>
        <dbReference type="Proteomes" id="UP000193642"/>
    </source>
</evidence>
<dbReference type="GO" id="GO:0005509">
    <property type="term" value="F:calcium ion binding"/>
    <property type="evidence" value="ECO:0007669"/>
    <property type="project" value="InterPro"/>
</dbReference>
<dbReference type="InterPro" id="IPR041534">
    <property type="entry name" value="EF-hand_13"/>
</dbReference>
<dbReference type="InterPro" id="IPR002048">
    <property type="entry name" value="EF_hand_dom"/>
</dbReference>
<dbReference type="OrthoDB" id="5586at2759"/>
<feature type="compositionally biased region" description="Basic and acidic residues" evidence="3">
    <location>
        <begin position="72"/>
        <end position="88"/>
    </location>
</feature>
<comment type="caution">
    <text evidence="5">The sequence shown here is derived from an EMBL/GenBank/DDBJ whole genome shotgun (WGS) entry which is preliminary data.</text>
</comment>
<dbReference type="STRING" id="329046.A0A1Y2BGJ4"/>
<gene>
    <name evidence="5" type="ORF">BCR33DRAFT_520170</name>
</gene>
<feature type="domain" description="EF-hand" evidence="4">
    <location>
        <begin position="290"/>
        <end position="325"/>
    </location>
</feature>
<dbReference type="Gene3D" id="1.10.238.10">
    <property type="entry name" value="EF-hand"/>
    <property type="match status" value="1"/>
</dbReference>
<dbReference type="EMBL" id="MCGO01000067">
    <property type="protein sequence ID" value="ORY33607.1"/>
    <property type="molecule type" value="Genomic_DNA"/>
</dbReference>
<dbReference type="SUPFAM" id="SSF47473">
    <property type="entry name" value="EF-hand"/>
    <property type="match status" value="1"/>
</dbReference>
<reference evidence="5 6" key="1">
    <citation type="submission" date="2016-07" db="EMBL/GenBank/DDBJ databases">
        <title>Pervasive Adenine N6-methylation of Active Genes in Fungi.</title>
        <authorList>
            <consortium name="DOE Joint Genome Institute"/>
            <person name="Mondo S.J."/>
            <person name="Dannebaum R.O."/>
            <person name="Kuo R.C."/>
            <person name="Labutti K."/>
            <person name="Haridas S."/>
            <person name="Kuo A."/>
            <person name="Salamov A."/>
            <person name="Ahrendt S.R."/>
            <person name="Lipzen A."/>
            <person name="Sullivan W."/>
            <person name="Andreopoulos W.B."/>
            <person name="Clum A."/>
            <person name="Lindquist E."/>
            <person name="Daum C."/>
            <person name="Ramamoorthy G.K."/>
            <person name="Gryganskyi A."/>
            <person name="Culley D."/>
            <person name="Magnuson J.K."/>
            <person name="James T.Y."/>
            <person name="O'Malley M.A."/>
            <person name="Stajich J.E."/>
            <person name="Spatafora J.W."/>
            <person name="Visel A."/>
            <person name="Grigoriev I.V."/>
        </authorList>
    </citation>
    <scope>NUCLEOTIDE SEQUENCE [LARGE SCALE GENOMIC DNA]</scope>
    <source>
        <strain evidence="5 6">JEL800</strain>
    </source>
</reference>
<protein>
    <recommendedName>
        <fullName evidence="4">EF-hand domain-containing protein</fullName>
    </recommendedName>
</protein>
<dbReference type="GO" id="GO:0000159">
    <property type="term" value="C:protein phosphatase type 2A complex"/>
    <property type="evidence" value="ECO:0007669"/>
    <property type="project" value="TreeGrafter"/>
</dbReference>
<keyword evidence="6" id="KW-1185">Reference proteome</keyword>
<keyword evidence="1" id="KW-0479">Metal-binding</keyword>
<feature type="region of interest" description="Disordered" evidence="3">
    <location>
        <begin position="72"/>
        <end position="107"/>
    </location>
</feature>
<dbReference type="InterPro" id="IPR011992">
    <property type="entry name" value="EF-hand-dom_pair"/>
</dbReference>
<evidence type="ECO:0000259" key="4">
    <source>
        <dbReference type="PROSITE" id="PS50222"/>
    </source>
</evidence>